<dbReference type="EMBL" id="JAXGFP010000002">
    <property type="protein sequence ID" value="MEG3183501.1"/>
    <property type="molecule type" value="Genomic_DNA"/>
</dbReference>
<proteinExistence type="predicted"/>
<evidence type="ECO:0000256" key="1">
    <source>
        <dbReference type="SAM" id="MobiDB-lite"/>
    </source>
</evidence>
<protein>
    <submittedName>
        <fullName evidence="3">Lytic murein transglycosylase</fullName>
    </submittedName>
</protein>
<comment type="caution">
    <text evidence="3">The sequence shown here is derived from an EMBL/GenBank/DDBJ whole genome shotgun (WGS) entry which is preliminary data.</text>
</comment>
<accession>A0ABU7YX61</accession>
<dbReference type="Proteomes" id="UP001355056">
    <property type="component" value="Unassembled WGS sequence"/>
</dbReference>
<dbReference type="RefSeq" id="WP_332615511.1">
    <property type="nucleotide sequence ID" value="NZ_JAXGFP010000002.1"/>
</dbReference>
<evidence type="ECO:0000313" key="4">
    <source>
        <dbReference type="Proteomes" id="UP001355056"/>
    </source>
</evidence>
<reference evidence="3 4" key="1">
    <citation type="journal article" date="2016" name="Int. J. Syst. Evol. Microbiol.">
        <title>Lysobacter erysipheiresistens sp. nov., an antagonist of powdery mildew, isolated from tobacco-cultivated soil.</title>
        <authorList>
            <person name="Xie B."/>
            <person name="Li T."/>
            <person name="Lin X."/>
            <person name="Wang C.J."/>
            <person name="Chen Y.J."/>
            <person name="Liu W.J."/>
            <person name="Zhao Z.W."/>
        </authorList>
    </citation>
    <scope>NUCLEOTIDE SEQUENCE [LARGE SCALE GENOMIC DNA]</scope>
    <source>
        <strain evidence="3 4">RS-LYSO-3</strain>
    </source>
</reference>
<name>A0ABU7YX61_9GAMM</name>
<keyword evidence="2" id="KW-0732">Signal</keyword>
<feature type="chain" id="PRO_5045176640" evidence="2">
    <location>
        <begin position="36"/>
        <end position="343"/>
    </location>
</feature>
<evidence type="ECO:0000256" key="2">
    <source>
        <dbReference type="SAM" id="SignalP"/>
    </source>
</evidence>
<feature type="region of interest" description="Disordered" evidence="1">
    <location>
        <begin position="324"/>
        <end position="343"/>
    </location>
</feature>
<keyword evidence="4" id="KW-1185">Reference proteome</keyword>
<gene>
    <name evidence="3" type="ORF">SNE34_05710</name>
</gene>
<sequence>MSNTTTMHQANKRRRSVELAVLLAATFPLSAIAQADEPADALAEVRTDDVARFFQVFDAAGGRPDADALQRGYLDAGSDALREFSELRVGSMERLAKAIVDKPALFEKARTCASKLPEIRSRVVEALDKLDMVLPSARFPPVTVLVGRGTTGGVTTPAGVVIGLETLCNADWMQADVGDRFVHLIAHEYVHVQQHGAAVEVVEPTLLYQVLLEGGAEYVGELISGQVANAHLQDWAGGRECALGRGFMVEKDGTELSRWLYNGPGDDERRGDLGYWIGHRIARAYVDAADDRQQAIVELLDVRPETASALFEASGWQPACDPVTARTATSPAPRRLDAANPAE</sequence>
<feature type="signal peptide" evidence="2">
    <location>
        <begin position="1"/>
        <end position="35"/>
    </location>
</feature>
<organism evidence="3 4">
    <name type="scientific">Novilysobacter erysipheiresistens</name>
    <dbReference type="NCBI Taxonomy" id="1749332"/>
    <lineage>
        <taxon>Bacteria</taxon>
        <taxon>Pseudomonadati</taxon>
        <taxon>Pseudomonadota</taxon>
        <taxon>Gammaproteobacteria</taxon>
        <taxon>Lysobacterales</taxon>
        <taxon>Lysobacteraceae</taxon>
        <taxon>Novilysobacter</taxon>
    </lineage>
</organism>
<evidence type="ECO:0000313" key="3">
    <source>
        <dbReference type="EMBL" id="MEG3183501.1"/>
    </source>
</evidence>